<feature type="transmembrane region" description="Helical" evidence="8">
    <location>
        <begin position="75"/>
        <end position="98"/>
    </location>
</feature>
<feature type="domain" description="Glycosyltransferase RgtA/B/C/D-like" evidence="9">
    <location>
        <begin position="57"/>
        <end position="206"/>
    </location>
</feature>
<keyword evidence="2" id="KW-1003">Cell membrane</keyword>
<evidence type="ECO:0000313" key="11">
    <source>
        <dbReference type="Proteomes" id="UP000229459"/>
    </source>
</evidence>
<feature type="transmembrane region" description="Helical" evidence="8">
    <location>
        <begin position="104"/>
        <end position="121"/>
    </location>
</feature>
<sequence>MQKQHVLPLIIIAFLTIIALASLSVFPIFADEAIYLFWARKILLGMANPFISLYDGKPPLFMWLSAISFLDFHNLLLAGRTVSVLSFTLSLLIVYFGINKLNRRWALFSLPLIALSPFVFFHIRLAILDSLFSLFLLASVFSWTEIKLKYKGLVTGIMIGLAFWTKTPALFMLPFPWIAAYFERENRIKLFKQALISSVVALAIIALLRFSIWFPFLFNRASDFSYSPIDILHGHISQITSNFLSLLTWLIQYRFWPIILTSLIGIFIGIKKQNRLIINLFIALICFIVPFLVLGKLLTPRYYLLVGFILPILASYAISQLKIKFAMILTAIIVLTFIPFVYTLISSPLEIQLPLTDQRQYLHDWSSGIGINQAADFFIQQAQEGKIKVLSEGYFGTLPDGLFVVLGDRINHLPIEIVGVGDNSSATYDRELAKATTDNIYYIGNHDRINLINRPEFELILSYPKVDDGPALEVYRINKWEQEKN</sequence>
<evidence type="ECO:0000256" key="7">
    <source>
        <dbReference type="ARBA" id="ARBA00023136"/>
    </source>
</evidence>
<accession>A0A2H0B643</accession>
<feature type="transmembrane region" description="Helical" evidence="8">
    <location>
        <begin position="194"/>
        <end position="218"/>
    </location>
</feature>
<dbReference type="PANTHER" id="PTHR33908">
    <property type="entry name" value="MANNOSYLTRANSFERASE YKCB-RELATED"/>
    <property type="match status" value="1"/>
</dbReference>
<evidence type="ECO:0000256" key="5">
    <source>
        <dbReference type="ARBA" id="ARBA00022692"/>
    </source>
</evidence>
<keyword evidence="4" id="KW-0808">Transferase</keyword>
<keyword evidence="5 8" id="KW-0812">Transmembrane</keyword>
<gene>
    <name evidence="10" type="ORF">COX08_02720</name>
</gene>
<evidence type="ECO:0000256" key="3">
    <source>
        <dbReference type="ARBA" id="ARBA00022676"/>
    </source>
</evidence>
<dbReference type="InterPro" id="IPR038731">
    <property type="entry name" value="RgtA/B/C-like"/>
</dbReference>
<evidence type="ECO:0000256" key="1">
    <source>
        <dbReference type="ARBA" id="ARBA00004651"/>
    </source>
</evidence>
<dbReference type="GO" id="GO:0016763">
    <property type="term" value="F:pentosyltransferase activity"/>
    <property type="evidence" value="ECO:0007669"/>
    <property type="project" value="TreeGrafter"/>
</dbReference>
<protein>
    <recommendedName>
        <fullName evidence="9">Glycosyltransferase RgtA/B/C/D-like domain-containing protein</fullName>
    </recommendedName>
</protein>
<comment type="subcellular location">
    <subcellularLocation>
        <location evidence="1">Cell membrane</location>
        <topology evidence="1">Multi-pass membrane protein</topology>
    </subcellularLocation>
</comment>
<evidence type="ECO:0000256" key="4">
    <source>
        <dbReference type="ARBA" id="ARBA00022679"/>
    </source>
</evidence>
<feature type="transmembrane region" description="Helical" evidence="8">
    <location>
        <begin position="251"/>
        <end position="270"/>
    </location>
</feature>
<dbReference type="PANTHER" id="PTHR33908:SF11">
    <property type="entry name" value="MEMBRANE PROTEIN"/>
    <property type="match status" value="1"/>
</dbReference>
<feature type="transmembrane region" description="Helical" evidence="8">
    <location>
        <begin position="325"/>
        <end position="345"/>
    </location>
</feature>
<dbReference type="AlphaFoldDB" id="A0A2H0B643"/>
<feature type="transmembrane region" description="Helical" evidence="8">
    <location>
        <begin position="7"/>
        <end position="29"/>
    </location>
</feature>
<reference evidence="10 11" key="1">
    <citation type="submission" date="2017-09" db="EMBL/GenBank/DDBJ databases">
        <title>Depth-based differentiation of microbial function through sediment-hosted aquifers and enrichment of novel symbionts in the deep terrestrial subsurface.</title>
        <authorList>
            <person name="Probst A.J."/>
            <person name="Ladd B."/>
            <person name="Jarett J.K."/>
            <person name="Geller-Mcgrath D.E."/>
            <person name="Sieber C.M."/>
            <person name="Emerson J.B."/>
            <person name="Anantharaman K."/>
            <person name="Thomas B.C."/>
            <person name="Malmstrom R."/>
            <person name="Stieglmeier M."/>
            <person name="Klingl A."/>
            <person name="Woyke T."/>
            <person name="Ryan C.M."/>
            <person name="Banfield J.F."/>
        </authorList>
    </citation>
    <scope>NUCLEOTIDE SEQUENCE [LARGE SCALE GENOMIC DNA]</scope>
    <source>
        <strain evidence="10">CG23_combo_of_CG06-09_8_20_14_all_34_8</strain>
    </source>
</reference>
<evidence type="ECO:0000313" key="10">
    <source>
        <dbReference type="EMBL" id="PIP53117.1"/>
    </source>
</evidence>
<proteinExistence type="predicted"/>
<dbReference type="InterPro" id="IPR050297">
    <property type="entry name" value="LipidA_mod_glycosyltrf_83"/>
</dbReference>
<evidence type="ECO:0000259" key="9">
    <source>
        <dbReference type="Pfam" id="PF13231"/>
    </source>
</evidence>
<keyword evidence="7 8" id="KW-0472">Membrane</keyword>
<keyword evidence="3" id="KW-0328">Glycosyltransferase</keyword>
<dbReference type="GO" id="GO:0005886">
    <property type="term" value="C:plasma membrane"/>
    <property type="evidence" value="ECO:0007669"/>
    <property type="project" value="UniProtKB-SubCell"/>
</dbReference>
<dbReference type="GO" id="GO:0009103">
    <property type="term" value="P:lipopolysaccharide biosynthetic process"/>
    <property type="evidence" value="ECO:0007669"/>
    <property type="project" value="UniProtKB-ARBA"/>
</dbReference>
<evidence type="ECO:0000256" key="6">
    <source>
        <dbReference type="ARBA" id="ARBA00022989"/>
    </source>
</evidence>
<dbReference type="EMBL" id="PCSR01000065">
    <property type="protein sequence ID" value="PIP53117.1"/>
    <property type="molecule type" value="Genomic_DNA"/>
</dbReference>
<name>A0A2H0B643_9BACT</name>
<feature type="transmembrane region" description="Helical" evidence="8">
    <location>
        <begin position="277"/>
        <end position="295"/>
    </location>
</feature>
<evidence type="ECO:0000256" key="2">
    <source>
        <dbReference type="ARBA" id="ARBA00022475"/>
    </source>
</evidence>
<keyword evidence="6 8" id="KW-1133">Transmembrane helix</keyword>
<feature type="transmembrane region" description="Helical" evidence="8">
    <location>
        <begin position="156"/>
        <end position="182"/>
    </location>
</feature>
<evidence type="ECO:0000256" key="8">
    <source>
        <dbReference type="SAM" id="Phobius"/>
    </source>
</evidence>
<feature type="transmembrane region" description="Helical" evidence="8">
    <location>
        <begin position="301"/>
        <end position="318"/>
    </location>
</feature>
<organism evidence="10 11">
    <name type="scientific">Candidatus Beckwithbacteria bacterium CG23_combo_of_CG06-09_8_20_14_all_34_8</name>
    <dbReference type="NCBI Taxonomy" id="1974497"/>
    <lineage>
        <taxon>Bacteria</taxon>
        <taxon>Candidatus Beckwithiibacteriota</taxon>
    </lineage>
</organism>
<dbReference type="Pfam" id="PF13231">
    <property type="entry name" value="PMT_2"/>
    <property type="match status" value="1"/>
</dbReference>
<dbReference type="Proteomes" id="UP000229459">
    <property type="component" value="Unassembled WGS sequence"/>
</dbReference>
<comment type="caution">
    <text evidence="10">The sequence shown here is derived from an EMBL/GenBank/DDBJ whole genome shotgun (WGS) entry which is preliminary data.</text>
</comment>